<gene>
    <name evidence="3" type="ordered locus">PAM_541</name>
</gene>
<accession>Q6YQ34</accession>
<dbReference type="Pfam" id="PF12113">
    <property type="entry name" value="SVM_signal"/>
    <property type="match status" value="1"/>
</dbReference>
<proteinExistence type="predicted"/>
<keyword evidence="1" id="KW-0472">Membrane</keyword>
<dbReference type="Proteomes" id="UP000002523">
    <property type="component" value="Chromosome"/>
</dbReference>
<keyword evidence="4" id="KW-1185">Reference proteome</keyword>
<feature type="transmembrane region" description="Helical" evidence="1">
    <location>
        <begin position="20"/>
        <end position="37"/>
    </location>
</feature>
<dbReference type="HOGENOM" id="CLU_1188980_0_0_14"/>
<dbReference type="KEGG" id="poy:PAM_541"/>
<protein>
    <recommendedName>
        <fullName evidence="2">Sequence-variable mosaic (SVM) signal sequence domain-containing protein</fullName>
    </recommendedName>
</protein>
<sequence>MLLSISKEIHIMFKLKTNLLFFKIVLFISLGFFLIISNNSVMAMENNELQNNSNFNDNNIEIPFENLPKQQTIQINNSFHEKNIIKFLFETKINLSKKLGVYDLKNLKEKYNGFLIKFNINVKQFVNTNNAKICLYSNASDLDNPIYDRYNFIGFLERIIIDNVSEEGLFNYKLKNNNHIEIYKSVFKQGLDNNLSESELEENVFKIILDFDIKKESNDLYMFFILYAYGFTESQNYEYINNFKLDKNITFYKNI</sequence>
<evidence type="ECO:0000313" key="4">
    <source>
        <dbReference type="Proteomes" id="UP000002523"/>
    </source>
</evidence>
<organism evidence="3 4">
    <name type="scientific">Onion yellows phytoplasma (strain OY-M)</name>
    <dbReference type="NCBI Taxonomy" id="262768"/>
    <lineage>
        <taxon>Bacteria</taxon>
        <taxon>Bacillati</taxon>
        <taxon>Mycoplasmatota</taxon>
        <taxon>Mollicutes</taxon>
        <taxon>Acholeplasmatales</taxon>
        <taxon>Acholeplasmataceae</taxon>
        <taxon>Candidatus Phytoplasma</taxon>
        <taxon>16SrI (Aster yellows group)</taxon>
    </lineage>
</organism>
<dbReference type="InterPro" id="IPR021970">
    <property type="entry name" value="SVM_signal"/>
</dbReference>
<feature type="domain" description="Sequence-variable mosaic (SVM) signal sequence" evidence="2">
    <location>
        <begin position="12"/>
        <end position="44"/>
    </location>
</feature>
<evidence type="ECO:0000259" key="2">
    <source>
        <dbReference type="Pfam" id="PF12113"/>
    </source>
</evidence>
<evidence type="ECO:0000313" key="3">
    <source>
        <dbReference type="EMBL" id="BAD04626.1"/>
    </source>
</evidence>
<dbReference type="EMBL" id="AP006628">
    <property type="protein sequence ID" value="BAD04626.1"/>
    <property type="molecule type" value="Genomic_DNA"/>
</dbReference>
<dbReference type="STRING" id="262768.PAM_541"/>
<reference evidence="3 4" key="1">
    <citation type="journal article" date="2004" name="Nat. Genet.">
        <title>Reductive evolution suggested from the complete genome sequence of a plant-pathogenic phytoplasma.</title>
        <authorList>
            <person name="Oshima K."/>
            <person name="Kakizawa S."/>
            <person name="Nishigawa H."/>
            <person name="Jung H.-Y."/>
            <person name="Wei W."/>
            <person name="Suzuki S."/>
            <person name="Arashida R."/>
            <person name="Nakata D."/>
            <person name="Miyata S."/>
            <person name="Ugaki M."/>
            <person name="Namba S."/>
        </authorList>
    </citation>
    <scope>NUCLEOTIDE SEQUENCE [LARGE SCALE GENOMIC DNA]</scope>
    <source>
        <strain evidence="4">OY-M</strain>
    </source>
</reference>
<evidence type="ECO:0000256" key="1">
    <source>
        <dbReference type="SAM" id="Phobius"/>
    </source>
</evidence>
<dbReference type="AlphaFoldDB" id="Q6YQ34"/>
<keyword evidence="1" id="KW-0812">Transmembrane</keyword>
<name>Q6YQ34_ONYPE</name>
<keyword evidence="1" id="KW-1133">Transmembrane helix</keyword>